<sequence length="52" mass="6165">MEKVWPLHLAMMWRWWTSTRMGEKASGYIMLQIISALTSFYTTGEEPSFQVH</sequence>
<proteinExistence type="evidence at transcript level"/>
<dbReference type="GO" id="GO:0007229">
    <property type="term" value="P:integrin-mediated signaling pathway"/>
    <property type="evidence" value="ECO:0007669"/>
    <property type="project" value="UniProtKB-KW"/>
</dbReference>
<keyword evidence="1" id="KW-0401">Integrin</keyword>
<dbReference type="AlphaFoldDB" id="G2HHC3"/>
<name>G2HHC3_PANTR</name>
<evidence type="ECO:0000313" key="1">
    <source>
        <dbReference type="EMBL" id="BAK63131.1"/>
    </source>
</evidence>
<protein>
    <submittedName>
        <fullName evidence="1">Integrin alpha-6</fullName>
    </submittedName>
</protein>
<dbReference type="EMBL" id="AK306137">
    <property type="protein sequence ID" value="BAK63131.1"/>
    <property type="molecule type" value="mRNA"/>
</dbReference>
<reference evidence="1" key="1">
    <citation type="journal article" date="2011" name="Funct. Integr. Genomics">
        <title>Major chimpanzee-specific structural changes in sperm development-associated genes.</title>
        <authorList>
            <person name="Kim R.N."/>
            <person name="Kim D.W."/>
            <person name="Choi S.H."/>
            <person name="Chae S.H."/>
            <person name="Nam S.H."/>
            <person name="Kim D.W."/>
            <person name="Kim A."/>
            <person name="Kang A."/>
            <person name="Park K.H."/>
            <person name="Lee Y.S."/>
            <person name="Hirai M."/>
            <person name="Suzuki Y."/>
            <person name="Sugano S."/>
            <person name="Hashimoto K."/>
            <person name="Kim D.S."/>
            <person name="Park H.S."/>
        </authorList>
    </citation>
    <scope>NUCLEOTIDE SEQUENCE</scope>
    <source>
        <tissue evidence="1">Testis</tissue>
    </source>
</reference>
<organism evidence="1">
    <name type="scientific">Pan troglodytes</name>
    <name type="common">Chimpanzee</name>
    <dbReference type="NCBI Taxonomy" id="9598"/>
    <lineage>
        <taxon>Eukaryota</taxon>
        <taxon>Metazoa</taxon>
        <taxon>Chordata</taxon>
        <taxon>Craniata</taxon>
        <taxon>Vertebrata</taxon>
        <taxon>Euteleostomi</taxon>
        <taxon>Mammalia</taxon>
        <taxon>Eutheria</taxon>
        <taxon>Euarchontoglires</taxon>
        <taxon>Primates</taxon>
        <taxon>Haplorrhini</taxon>
        <taxon>Catarrhini</taxon>
        <taxon>Hominidae</taxon>
        <taxon>Pan</taxon>
    </lineage>
</organism>
<accession>G2HHC3</accession>